<dbReference type="InterPro" id="IPR046765">
    <property type="entry name" value="Antitox_RHH"/>
</dbReference>
<evidence type="ECO:0000256" key="1">
    <source>
        <dbReference type="SAM" id="MobiDB-lite"/>
    </source>
</evidence>
<sequence length="96" mass="10340">MANTLKKGAAQLKGLAGTAEEKEPAEVRKGKGADAKATVLIGAHFPRAVRRSLAQLQADPRNDGKKINDLLAEALNDLFAKYNVPQTAHLDKERHA</sequence>
<dbReference type="Proteomes" id="UP000249396">
    <property type="component" value="Unassembled WGS sequence"/>
</dbReference>
<proteinExistence type="predicted"/>
<organism evidence="3 4">
    <name type="scientific">Candidatus Methylumidiphilus alinenensis</name>
    <dbReference type="NCBI Taxonomy" id="2202197"/>
    <lineage>
        <taxon>Bacteria</taxon>
        <taxon>Pseudomonadati</taxon>
        <taxon>Pseudomonadota</taxon>
        <taxon>Gammaproteobacteria</taxon>
        <taxon>Methylococcales</taxon>
        <taxon>Candidatus Methylumidiphilus</taxon>
    </lineage>
</organism>
<reference evidence="3 4" key="1">
    <citation type="journal article" date="2018" name="Aquat. Microb. Ecol.">
        <title>Gammaproteobacterial methanotrophs dominate.</title>
        <authorList>
            <person name="Rissanen A.J."/>
            <person name="Saarenheimo J."/>
            <person name="Tiirola M."/>
            <person name="Peura S."/>
            <person name="Aalto S.L."/>
            <person name="Karvinen A."/>
            <person name="Nykanen H."/>
        </authorList>
    </citation>
    <scope>NUCLEOTIDE SEQUENCE [LARGE SCALE GENOMIC DNA]</scope>
    <source>
        <strain evidence="3">AMbin10</strain>
    </source>
</reference>
<evidence type="ECO:0000313" key="3">
    <source>
        <dbReference type="EMBL" id="PZN84987.1"/>
    </source>
</evidence>
<comment type="caution">
    <text evidence="3">The sequence shown here is derived from an EMBL/GenBank/DDBJ whole genome shotgun (WGS) entry which is preliminary data.</text>
</comment>
<dbReference type="Pfam" id="PF20605">
    <property type="entry name" value="Antitox_RHH"/>
    <property type="match status" value="1"/>
</dbReference>
<feature type="domain" description="Antitoxin-like ribbon-helix-helix" evidence="2">
    <location>
        <begin position="37"/>
        <end position="86"/>
    </location>
</feature>
<name>A0A2W4TSE9_9GAMM</name>
<feature type="region of interest" description="Disordered" evidence="1">
    <location>
        <begin position="1"/>
        <end position="32"/>
    </location>
</feature>
<gene>
    <name evidence="3" type="ORF">DM484_01925</name>
</gene>
<accession>A0A2W4TSE9</accession>
<dbReference type="AlphaFoldDB" id="A0A2W4TSE9"/>
<evidence type="ECO:0000259" key="2">
    <source>
        <dbReference type="Pfam" id="PF20605"/>
    </source>
</evidence>
<feature type="compositionally biased region" description="Basic and acidic residues" evidence="1">
    <location>
        <begin position="19"/>
        <end position="32"/>
    </location>
</feature>
<evidence type="ECO:0000313" key="4">
    <source>
        <dbReference type="Proteomes" id="UP000249396"/>
    </source>
</evidence>
<dbReference type="EMBL" id="QJPH01000137">
    <property type="protein sequence ID" value="PZN84987.1"/>
    <property type="molecule type" value="Genomic_DNA"/>
</dbReference>
<protein>
    <recommendedName>
        <fullName evidence="2">Antitoxin-like ribbon-helix-helix domain-containing protein</fullName>
    </recommendedName>
</protein>